<protein>
    <submittedName>
        <fullName evidence="2">Uncharacterized protein</fullName>
    </submittedName>
</protein>
<dbReference type="Proteomes" id="UP000187203">
    <property type="component" value="Unassembled WGS sequence"/>
</dbReference>
<name>A0A1R3I526_9ROSI</name>
<dbReference type="AlphaFoldDB" id="A0A1R3I526"/>
<keyword evidence="3" id="KW-1185">Reference proteome</keyword>
<organism evidence="2 3">
    <name type="scientific">Corchorus olitorius</name>
    <dbReference type="NCBI Taxonomy" id="93759"/>
    <lineage>
        <taxon>Eukaryota</taxon>
        <taxon>Viridiplantae</taxon>
        <taxon>Streptophyta</taxon>
        <taxon>Embryophyta</taxon>
        <taxon>Tracheophyta</taxon>
        <taxon>Spermatophyta</taxon>
        <taxon>Magnoliopsida</taxon>
        <taxon>eudicotyledons</taxon>
        <taxon>Gunneridae</taxon>
        <taxon>Pentapetalae</taxon>
        <taxon>rosids</taxon>
        <taxon>malvids</taxon>
        <taxon>Malvales</taxon>
        <taxon>Malvaceae</taxon>
        <taxon>Grewioideae</taxon>
        <taxon>Apeibeae</taxon>
        <taxon>Corchorus</taxon>
    </lineage>
</organism>
<proteinExistence type="predicted"/>
<accession>A0A1R3I526</accession>
<gene>
    <name evidence="2" type="ORF">COLO4_25047</name>
</gene>
<comment type="caution">
    <text evidence="2">The sequence shown here is derived from an EMBL/GenBank/DDBJ whole genome shotgun (WGS) entry which is preliminary data.</text>
</comment>
<sequence length="30" mass="3357">MLKQTSGNGEKKDTRNVDEPLAGRRGKQKN</sequence>
<evidence type="ECO:0000256" key="1">
    <source>
        <dbReference type="SAM" id="MobiDB-lite"/>
    </source>
</evidence>
<evidence type="ECO:0000313" key="3">
    <source>
        <dbReference type="Proteomes" id="UP000187203"/>
    </source>
</evidence>
<feature type="compositionally biased region" description="Basic and acidic residues" evidence="1">
    <location>
        <begin position="9"/>
        <end position="22"/>
    </location>
</feature>
<evidence type="ECO:0000313" key="2">
    <source>
        <dbReference type="EMBL" id="OMO77680.1"/>
    </source>
</evidence>
<reference evidence="3" key="1">
    <citation type="submission" date="2013-09" db="EMBL/GenBank/DDBJ databases">
        <title>Corchorus olitorius genome sequencing.</title>
        <authorList>
            <person name="Alam M."/>
            <person name="Haque M.S."/>
            <person name="Islam M.S."/>
            <person name="Emdad E.M."/>
            <person name="Islam M.M."/>
            <person name="Ahmed B."/>
            <person name="Halim A."/>
            <person name="Hossen Q.M.M."/>
            <person name="Hossain M.Z."/>
            <person name="Ahmed R."/>
            <person name="Khan M.M."/>
            <person name="Islam R."/>
            <person name="Rashid M.M."/>
            <person name="Khan S.A."/>
            <person name="Rahman M.S."/>
            <person name="Alam M."/>
            <person name="Yahiya A.S."/>
            <person name="Khan M.S."/>
            <person name="Azam M.S."/>
            <person name="Haque T."/>
            <person name="Lashkar M.Z.H."/>
            <person name="Akhand A.I."/>
            <person name="Morshed G."/>
            <person name="Roy S."/>
            <person name="Uddin K.S."/>
            <person name="Rabeya T."/>
            <person name="Hossain A.S."/>
            <person name="Chowdhury A."/>
            <person name="Snigdha A.R."/>
            <person name="Mortoza M.S."/>
            <person name="Matin S.A."/>
            <person name="Hoque S.M.E."/>
            <person name="Islam M.K."/>
            <person name="Roy D.K."/>
            <person name="Haider R."/>
            <person name="Moosa M.M."/>
            <person name="Elias S.M."/>
            <person name="Hasan A.M."/>
            <person name="Jahan S."/>
            <person name="Shafiuddin M."/>
            <person name="Mahmood N."/>
            <person name="Shommy N.S."/>
        </authorList>
    </citation>
    <scope>NUCLEOTIDE SEQUENCE [LARGE SCALE GENOMIC DNA]</scope>
    <source>
        <strain evidence="3">cv. O-4</strain>
    </source>
</reference>
<feature type="region of interest" description="Disordered" evidence="1">
    <location>
        <begin position="1"/>
        <end position="30"/>
    </location>
</feature>
<dbReference type="EMBL" id="AWUE01018904">
    <property type="protein sequence ID" value="OMO77680.1"/>
    <property type="molecule type" value="Genomic_DNA"/>
</dbReference>